<dbReference type="InterPro" id="IPR014014">
    <property type="entry name" value="RNA_helicase_DEAD_Q_motif"/>
</dbReference>
<feature type="compositionally biased region" description="Basic and acidic residues" evidence="8">
    <location>
        <begin position="448"/>
        <end position="463"/>
    </location>
</feature>
<dbReference type="Gene3D" id="3.40.50.300">
    <property type="entry name" value="P-loop containing nucleotide triphosphate hydrolases"/>
    <property type="match status" value="2"/>
</dbReference>
<dbReference type="STRING" id="29524.SAMN02745171_01683"/>
<keyword evidence="2 7" id="KW-0378">Hydrolase</keyword>
<protein>
    <submittedName>
        <fullName evidence="12">Superfamily II DNA and RNA helicase</fullName>
    </submittedName>
</protein>
<feature type="region of interest" description="Disordered" evidence="8">
    <location>
        <begin position="392"/>
        <end position="463"/>
    </location>
</feature>
<dbReference type="SMART" id="SM00487">
    <property type="entry name" value="DEXDc"/>
    <property type="match status" value="1"/>
</dbReference>
<name>A0A1T4Q2P4_9PORP</name>
<dbReference type="InterPro" id="IPR011545">
    <property type="entry name" value="DEAD/DEAH_box_helicase_dom"/>
</dbReference>
<organism evidence="12 13">
    <name type="scientific">Porphyromonas circumdentaria</name>
    <dbReference type="NCBI Taxonomy" id="29524"/>
    <lineage>
        <taxon>Bacteria</taxon>
        <taxon>Pseudomonadati</taxon>
        <taxon>Bacteroidota</taxon>
        <taxon>Bacteroidia</taxon>
        <taxon>Bacteroidales</taxon>
        <taxon>Porphyromonadaceae</taxon>
        <taxon>Porphyromonas</taxon>
    </lineage>
</organism>
<dbReference type="PROSITE" id="PS51194">
    <property type="entry name" value="HELICASE_CTER"/>
    <property type="match status" value="1"/>
</dbReference>
<dbReference type="GO" id="GO:0016787">
    <property type="term" value="F:hydrolase activity"/>
    <property type="evidence" value="ECO:0007669"/>
    <property type="project" value="UniProtKB-KW"/>
</dbReference>
<reference evidence="13" key="1">
    <citation type="submission" date="2017-02" db="EMBL/GenBank/DDBJ databases">
        <authorList>
            <person name="Varghese N."/>
            <person name="Submissions S."/>
        </authorList>
    </citation>
    <scope>NUCLEOTIDE SEQUENCE [LARGE SCALE GENOMIC DNA]</scope>
    <source>
        <strain evidence="13">ATCC 51356</strain>
    </source>
</reference>
<evidence type="ECO:0000256" key="2">
    <source>
        <dbReference type="ARBA" id="ARBA00022801"/>
    </source>
</evidence>
<feature type="short sequence motif" description="Q motif" evidence="6">
    <location>
        <begin position="1"/>
        <end position="29"/>
    </location>
</feature>
<dbReference type="PANTHER" id="PTHR47959:SF13">
    <property type="entry name" value="ATP-DEPENDENT RNA HELICASE RHLE"/>
    <property type="match status" value="1"/>
</dbReference>
<dbReference type="GO" id="GO:0003724">
    <property type="term" value="F:RNA helicase activity"/>
    <property type="evidence" value="ECO:0007669"/>
    <property type="project" value="InterPro"/>
</dbReference>
<keyword evidence="4 7" id="KW-0067">ATP-binding</keyword>
<evidence type="ECO:0000313" key="12">
    <source>
        <dbReference type="EMBL" id="SJZ97934.1"/>
    </source>
</evidence>
<dbReference type="GO" id="GO:0005524">
    <property type="term" value="F:ATP binding"/>
    <property type="evidence" value="ECO:0007669"/>
    <property type="project" value="UniProtKB-KW"/>
</dbReference>
<dbReference type="InterPro" id="IPR014001">
    <property type="entry name" value="Helicase_ATP-bd"/>
</dbReference>
<feature type="domain" description="DEAD-box RNA helicase Q" evidence="11">
    <location>
        <begin position="1"/>
        <end position="29"/>
    </location>
</feature>
<evidence type="ECO:0000256" key="1">
    <source>
        <dbReference type="ARBA" id="ARBA00022741"/>
    </source>
</evidence>
<dbReference type="PROSITE" id="PS51192">
    <property type="entry name" value="HELICASE_ATP_BIND_1"/>
    <property type="match status" value="1"/>
</dbReference>
<feature type="domain" description="Helicase C-terminal" evidence="10">
    <location>
        <begin position="218"/>
        <end position="383"/>
    </location>
</feature>
<dbReference type="CDD" id="cd18787">
    <property type="entry name" value="SF2_C_DEAD"/>
    <property type="match status" value="1"/>
</dbReference>
<dbReference type="CDD" id="cd00268">
    <property type="entry name" value="DEADc"/>
    <property type="match status" value="1"/>
</dbReference>
<evidence type="ECO:0000259" key="9">
    <source>
        <dbReference type="PROSITE" id="PS51192"/>
    </source>
</evidence>
<dbReference type="AlphaFoldDB" id="A0A1T4Q2P4"/>
<evidence type="ECO:0000256" key="7">
    <source>
        <dbReference type="RuleBase" id="RU000492"/>
    </source>
</evidence>
<dbReference type="PANTHER" id="PTHR47959">
    <property type="entry name" value="ATP-DEPENDENT RNA HELICASE RHLE-RELATED"/>
    <property type="match status" value="1"/>
</dbReference>
<keyword evidence="1 7" id="KW-0547">Nucleotide-binding</keyword>
<dbReference type="PROSITE" id="PS00039">
    <property type="entry name" value="DEAD_ATP_HELICASE"/>
    <property type="match status" value="1"/>
</dbReference>
<dbReference type="InterPro" id="IPR001650">
    <property type="entry name" value="Helicase_C-like"/>
</dbReference>
<dbReference type="Pfam" id="PF00270">
    <property type="entry name" value="DEAD"/>
    <property type="match status" value="1"/>
</dbReference>
<dbReference type="SUPFAM" id="SSF52540">
    <property type="entry name" value="P-loop containing nucleoside triphosphate hydrolases"/>
    <property type="match status" value="1"/>
</dbReference>
<keyword evidence="3 7" id="KW-0347">Helicase</keyword>
<evidence type="ECO:0000256" key="4">
    <source>
        <dbReference type="ARBA" id="ARBA00022840"/>
    </source>
</evidence>
<evidence type="ECO:0000256" key="5">
    <source>
        <dbReference type="ARBA" id="ARBA00038437"/>
    </source>
</evidence>
<dbReference type="GO" id="GO:0005829">
    <property type="term" value="C:cytosol"/>
    <property type="evidence" value="ECO:0007669"/>
    <property type="project" value="TreeGrafter"/>
</dbReference>
<evidence type="ECO:0000313" key="13">
    <source>
        <dbReference type="Proteomes" id="UP000190121"/>
    </source>
</evidence>
<dbReference type="OrthoDB" id="9785240at2"/>
<comment type="similarity">
    <text evidence="5 7">Belongs to the DEAD box helicase family.</text>
</comment>
<evidence type="ECO:0000259" key="10">
    <source>
        <dbReference type="PROSITE" id="PS51194"/>
    </source>
</evidence>
<evidence type="ECO:0000256" key="3">
    <source>
        <dbReference type="ARBA" id="ARBA00022806"/>
    </source>
</evidence>
<evidence type="ECO:0000256" key="8">
    <source>
        <dbReference type="SAM" id="MobiDB-lite"/>
    </source>
</evidence>
<dbReference type="RefSeq" id="WP_078737558.1">
    <property type="nucleotide sequence ID" value="NZ_FUXE01000025.1"/>
</dbReference>
<dbReference type="SMART" id="SM00490">
    <property type="entry name" value="HELICc"/>
    <property type="match status" value="1"/>
</dbReference>
<dbReference type="EMBL" id="FUXE01000025">
    <property type="protein sequence ID" value="SJZ97934.1"/>
    <property type="molecule type" value="Genomic_DNA"/>
</dbReference>
<keyword evidence="13" id="KW-1185">Reference proteome</keyword>
<accession>A0A1T4Q2P4</accession>
<gene>
    <name evidence="12" type="ORF">SAMN02745171_01683</name>
</gene>
<dbReference type="GO" id="GO:0003676">
    <property type="term" value="F:nucleic acid binding"/>
    <property type="evidence" value="ECO:0007669"/>
    <property type="project" value="InterPro"/>
</dbReference>
<dbReference type="InterPro" id="IPR000629">
    <property type="entry name" value="RNA-helicase_DEAD-box_CS"/>
</dbReference>
<feature type="compositionally biased region" description="Basic residues" evidence="8">
    <location>
        <begin position="396"/>
        <end position="406"/>
    </location>
</feature>
<feature type="compositionally biased region" description="Basic residues" evidence="8">
    <location>
        <begin position="433"/>
        <end position="444"/>
    </location>
</feature>
<dbReference type="PROSITE" id="PS51195">
    <property type="entry name" value="Q_MOTIF"/>
    <property type="match status" value="1"/>
</dbReference>
<feature type="compositionally biased region" description="Low complexity" evidence="8">
    <location>
        <begin position="407"/>
        <end position="419"/>
    </location>
</feature>
<dbReference type="Pfam" id="PF00271">
    <property type="entry name" value="Helicase_C"/>
    <property type="match status" value="1"/>
</dbReference>
<dbReference type="Proteomes" id="UP000190121">
    <property type="component" value="Unassembled WGS sequence"/>
</dbReference>
<sequence length="463" mass="51865">MDFFEFDLEDAVLDGLEAMNFITPTPIQEAAIPFLLSGRDLLGCAQTGTGKTAAYLLPIVNRIYLGEFNEDSIKAVIMAPTRELAQQIDQQIEGFAYYLSISSTAIYGGTDGVVWAQTQRSLEKGTDIVVATPGRLISMLNLNMADISKTAYFVIDEADRMLDMGFYDDIMNICRLLPKDCQMVLFSATMPPKIASLAEMILKDPVRIELSVSKPPTTIKQYVSLCHEEQKLAVLKKFFSNEEFVTKGAKTVLFASSKLKVHQLAQAIKKEGLSVAEMHSNLTQAERDQVMRQFKMSAFDILVATDIVARGIDIDDIELVVNYDMPKDPEDYVHRIGRTARGNSEGGTAFTLVTERDLSAFYSLEHFLGYTVVQLPVDEDLGSVPVYAPKQGAKTWQKRGRRRRPSARSQSSTKSSSAKKVAKRSKETEHKEAKKRSSLRKKPNYNRYKKDLTNKNHGEQNNK</sequence>
<dbReference type="InterPro" id="IPR027417">
    <property type="entry name" value="P-loop_NTPase"/>
</dbReference>
<feature type="domain" description="Helicase ATP-binding" evidence="9">
    <location>
        <begin position="32"/>
        <end position="208"/>
    </location>
</feature>
<dbReference type="InterPro" id="IPR050079">
    <property type="entry name" value="DEAD_box_RNA_helicase"/>
</dbReference>
<evidence type="ECO:0000259" key="11">
    <source>
        <dbReference type="PROSITE" id="PS51195"/>
    </source>
</evidence>
<dbReference type="InterPro" id="IPR044742">
    <property type="entry name" value="DEAD/DEAH_RhlB"/>
</dbReference>
<proteinExistence type="inferred from homology"/>
<evidence type="ECO:0000256" key="6">
    <source>
        <dbReference type="PROSITE-ProRule" id="PRU00552"/>
    </source>
</evidence>